<dbReference type="InterPro" id="IPR026015">
    <property type="entry name" value="ATP_synth_OSCP/delta_N_sf"/>
</dbReference>
<dbReference type="Pfam" id="PF00213">
    <property type="entry name" value="OSCP"/>
    <property type="match status" value="1"/>
</dbReference>
<keyword evidence="8" id="KW-1003">Cell membrane</keyword>
<evidence type="ECO:0000313" key="10">
    <source>
        <dbReference type="Proteomes" id="UP001500957"/>
    </source>
</evidence>
<proteinExistence type="inferred from homology"/>
<dbReference type="Gene3D" id="1.10.520.20">
    <property type="entry name" value="N-terminal domain of the delta subunit of the F1F0-ATP synthase"/>
    <property type="match status" value="1"/>
</dbReference>
<protein>
    <recommendedName>
        <fullName evidence="8">ATP synthase subunit delta</fullName>
    </recommendedName>
    <alternativeName>
        <fullName evidence="8">ATP synthase F(1) sector subunit delta</fullName>
    </alternativeName>
    <alternativeName>
        <fullName evidence="8">F-type ATPase subunit delta</fullName>
        <shortName evidence="8">F-ATPase subunit delta</shortName>
    </alternativeName>
</protein>
<dbReference type="PANTHER" id="PTHR11910">
    <property type="entry name" value="ATP SYNTHASE DELTA CHAIN"/>
    <property type="match status" value="1"/>
</dbReference>
<evidence type="ECO:0000313" key="9">
    <source>
        <dbReference type="EMBL" id="GAA0633202.1"/>
    </source>
</evidence>
<organism evidence="9 10">
    <name type="scientific">Sporichthya brevicatena</name>
    <dbReference type="NCBI Taxonomy" id="171442"/>
    <lineage>
        <taxon>Bacteria</taxon>
        <taxon>Bacillati</taxon>
        <taxon>Actinomycetota</taxon>
        <taxon>Actinomycetes</taxon>
        <taxon>Sporichthyales</taxon>
        <taxon>Sporichthyaceae</taxon>
        <taxon>Sporichthya</taxon>
    </lineage>
</organism>
<evidence type="ECO:0000256" key="7">
    <source>
        <dbReference type="ARBA" id="ARBA00023310"/>
    </source>
</evidence>
<dbReference type="NCBIfam" id="TIGR01145">
    <property type="entry name" value="ATP_synt_delta"/>
    <property type="match status" value="1"/>
</dbReference>
<sequence length="272" mass="29348">MRGASKAALAAAVDRFDQVSRGLDANGLARLSDELFAVLQVVDTEHMLRRSLSDPSRPGSAKSEVAQVLFSGKVSGETLEVVTTLAAQRWSRPSEMADGLENLAVLAEIARAEALGELDDVEDELFRFGRIVEAEPGLRGALVDPAVGADRKGELVAGLLSGRAKDSTVRLVRQVVSHPRGRTPERNIAHLGKAVSDRRRKLVALVRSAVPLEPQEKDRLARALAGIYGHDVQVKAEVDPSIVGGLFVQVGDEVVDGTIAGRLDRLKRRFER</sequence>
<accession>A0ABN1H8M0</accession>
<evidence type="ECO:0000256" key="2">
    <source>
        <dbReference type="ARBA" id="ARBA00022448"/>
    </source>
</evidence>
<comment type="caution">
    <text evidence="9">The sequence shown here is derived from an EMBL/GenBank/DDBJ whole genome shotgun (WGS) entry which is preliminary data.</text>
</comment>
<keyword evidence="5 8" id="KW-0472">Membrane</keyword>
<dbReference type="RefSeq" id="WP_344608332.1">
    <property type="nucleotide sequence ID" value="NZ_BAAAHE010000044.1"/>
</dbReference>
<dbReference type="Proteomes" id="UP001500957">
    <property type="component" value="Unassembled WGS sequence"/>
</dbReference>
<keyword evidence="6 8" id="KW-0139">CF(1)</keyword>
<keyword evidence="7 8" id="KW-0066">ATP synthesis</keyword>
<name>A0ABN1H8M0_9ACTN</name>
<dbReference type="NCBIfam" id="NF009967">
    <property type="entry name" value="PRK13430.1"/>
    <property type="match status" value="1"/>
</dbReference>
<dbReference type="HAMAP" id="MF_01416">
    <property type="entry name" value="ATP_synth_delta_bact"/>
    <property type="match status" value="1"/>
</dbReference>
<evidence type="ECO:0000256" key="6">
    <source>
        <dbReference type="ARBA" id="ARBA00023196"/>
    </source>
</evidence>
<evidence type="ECO:0000256" key="3">
    <source>
        <dbReference type="ARBA" id="ARBA00022781"/>
    </source>
</evidence>
<keyword evidence="2 8" id="KW-0813">Transport</keyword>
<evidence type="ECO:0000256" key="5">
    <source>
        <dbReference type="ARBA" id="ARBA00023136"/>
    </source>
</evidence>
<evidence type="ECO:0000256" key="4">
    <source>
        <dbReference type="ARBA" id="ARBA00023065"/>
    </source>
</evidence>
<reference evidence="9 10" key="1">
    <citation type="journal article" date="2019" name="Int. J. Syst. Evol. Microbiol.">
        <title>The Global Catalogue of Microorganisms (GCM) 10K type strain sequencing project: providing services to taxonomists for standard genome sequencing and annotation.</title>
        <authorList>
            <consortium name="The Broad Institute Genomics Platform"/>
            <consortium name="The Broad Institute Genome Sequencing Center for Infectious Disease"/>
            <person name="Wu L."/>
            <person name="Ma J."/>
        </authorList>
    </citation>
    <scope>NUCLEOTIDE SEQUENCE [LARGE SCALE GENOMIC DNA]</scope>
    <source>
        <strain evidence="9 10">JCM 10671</strain>
    </source>
</reference>
<keyword evidence="10" id="KW-1185">Reference proteome</keyword>
<comment type="similarity">
    <text evidence="8">Belongs to the ATPase delta chain family.</text>
</comment>
<comment type="function">
    <text evidence="8">F(1)F(0) ATP synthase produces ATP from ADP in the presence of a proton or sodium gradient. F-type ATPases consist of two structural domains, F(1) containing the extramembraneous catalytic core and F(0) containing the membrane proton channel, linked together by a central stalk and a peripheral stalk. During catalysis, ATP synthesis in the catalytic domain of F(1) is coupled via a rotary mechanism of the central stalk subunits to proton translocation.</text>
</comment>
<evidence type="ECO:0000256" key="8">
    <source>
        <dbReference type="HAMAP-Rule" id="MF_01416"/>
    </source>
</evidence>
<dbReference type="InterPro" id="IPR000711">
    <property type="entry name" value="ATPase_OSCP/dsu"/>
</dbReference>
<comment type="function">
    <text evidence="8">This protein is part of the stalk that links CF(0) to CF(1). It either transmits conformational changes from CF(0) to CF(1) or is implicated in proton conduction.</text>
</comment>
<keyword evidence="3 8" id="KW-0375">Hydrogen ion transport</keyword>
<comment type="subcellular location">
    <subcellularLocation>
        <location evidence="8">Cell membrane</location>
        <topology evidence="8">Peripheral membrane protein</topology>
    </subcellularLocation>
    <subcellularLocation>
        <location evidence="1">Membrane</location>
    </subcellularLocation>
</comment>
<dbReference type="InterPro" id="IPR020781">
    <property type="entry name" value="ATPase_OSCP/d_CS"/>
</dbReference>
<evidence type="ECO:0000256" key="1">
    <source>
        <dbReference type="ARBA" id="ARBA00004370"/>
    </source>
</evidence>
<dbReference type="EMBL" id="BAAAHE010000044">
    <property type="protein sequence ID" value="GAA0633202.1"/>
    <property type="molecule type" value="Genomic_DNA"/>
</dbReference>
<gene>
    <name evidence="8" type="primary">atpH</name>
    <name evidence="9" type="ORF">GCM10009547_41410</name>
</gene>
<keyword evidence="4 8" id="KW-0406">Ion transport</keyword>
<dbReference type="PROSITE" id="PS00389">
    <property type="entry name" value="ATPASE_DELTA"/>
    <property type="match status" value="1"/>
</dbReference>